<protein>
    <submittedName>
        <fullName evidence="2">Uncharacterized protein</fullName>
    </submittedName>
</protein>
<proteinExistence type="predicted"/>
<evidence type="ECO:0000313" key="1">
    <source>
        <dbReference type="EMBL" id="ALT05664.1"/>
    </source>
</evidence>
<keyword evidence="2" id="KW-0614">Plasmid</keyword>
<organism evidence="2">
    <name type="scientific">Clostridium botulinum</name>
    <dbReference type="NCBI Taxonomy" id="1491"/>
    <lineage>
        <taxon>Bacteria</taxon>
        <taxon>Bacillati</taxon>
        <taxon>Bacillota</taxon>
        <taxon>Clostridia</taxon>
        <taxon>Eubacteriales</taxon>
        <taxon>Clostridiaceae</taxon>
        <taxon>Clostridium</taxon>
    </lineage>
</organism>
<dbReference type="EMBL" id="KT897278">
    <property type="protein sequence ID" value="ALT05664.1"/>
    <property type="molecule type" value="Genomic_DNA"/>
</dbReference>
<geneLocation type="plasmid" evidence="1">
    <name>pFWSKR40E1</name>
</geneLocation>
<evidence type="ECO:0000313" key="2">
    <source>
        <dbReference type="EMBL" id="ALT05766.1"/>
    </source>
</evidence>
<reference evidence="2" key="1">
    <citation type="journal article" date="2016" name="Genome Biol. Evol.">
        <title>Evolution of chromosomal Clostridium botulinum type E neurotoxin gene clusters: evidence provided by their rare plasmid borne counterparts.</title>
        <authorList>
            <person name="Carter A.T."/>
            <person name="Austin J.W."/>
            <person name="Weedmark K.A."/>
            <person name="Peck M.W."/>
        </authorList>
    </citation>
    <scope>NUCLEOTIDE SEQUENCE</scope>
    <source>
        <strain evidence="1">FWSKR40E1</strain>
        <strain evidence="2">SWKR38E2</strain>
        <plasmid evidence="1">pFWSKR40E1</plasmid>
        <plasmid evidence="2">pSWKR38E2</plasmid>
    </source>
</reference>
<dbReference type="AlphaFoldDB" id="A0A126JJA7"/>
<name>A0A126JJA7_CLOBO</name>
<geneLocation type="plasmid" evidence="2">
    <name>pSWKR38E2</name>
</geneLocation>
<sequence>MILIQNINTNLLHHFTVCTCACHIHYVVSSKSGNSKHIWMISIKIKSFSKFIIILSLKLSPYTSHFTLVIVSIQYTFVSGR</sequence>
<dbReference type="EMBL" id="KT897279">
    <property type="protein sequence ID" value="ALT05766.1"/>
    <property type="molecule type" value="Genomic_DNA"/>
</dbReference>
<accession>A0A126JJA7</accession>